<dbReference type="InParanoid" id="B9RN24"/>
<dbReference type="GO" id="GO:0032875">
    <property type="term" value="P:regulation of DNA endoreduplication"/>
    <property type="evidence" value="ECO:0007669"/>
    <property type="project" value="InterPro"/>
</dbReference>
<dbReference type="AlphaFoldDB" id="B9RN24"/>
<name>B9RN24_RICCO</name>
<protein>
    <submittedName>
        <fullName evidence="4">Uncharacterized protein</fullName>
    </submittedName>
</protein>
<keyword evidence="2" id="KW-0131">Cell cycle</keyword>
<evidence type="ECO:0000256" key="3">
    <source>
        <dbReference type="SAM" id="MobiDB-lite"/>
    </source>
</evidence>
<dbReference type="PANTHER" id="PTHR33142:SF13">
    <property type="entry name" value="CYCLIN-DEPENDENT PROTEIN KINASE INHIBITOR SMR1"/>
    <property type="match status" value="1"/>
</dbReference>
<dbReference type="GO" id="GO:0004860">
    <property type="term" value="F:protein kinase inhibitor activity"/>
    <property type="evidence" value="ECO:0007669"/>
    <property type="project" value="UniProtKB-KW"/>
</dbReference>
<organism evidence="4 5">
    <name type="scientific">Ricinus communis</name>
    <name type="common">Castor bean</name>
    <dbReference type="NCBI Taxonomy" id="3988"/>
    <lineage>
        <taxon>Eukaryota</taxon>
        <taxon>Viridiplantae</taxon>
        <taxon>Streptophyta</taxon>
        <taxon>Embryophyta</taxon>
        <taxon>Tracheophyta</taxon>
        <taxon>Spermatophyta</taxon>
        <taxon>Magnoliopsida</taxon>
        <taxon>eudicotyledons</taxon>
        <taxon>Gunneridae</taxon>
        <taxon>Pentapetalae</taxon>
        <taxon>rosids</taxon>
        <taxon>fabids</taxon>
        <taxon>Malpighiales</taxon>
        <taxon>Euphorbiaceae</taxon>
        <taxon>Acalyphoideae</taxon>
        <taxon>Acalypheae</taxon>
        <taxon>Ricinus</taxon>
    </lineage>
</organism>
<sequence>MMIHCRQDDNNPRTPSINIADIVIEGGENGNLTPVEEEKSNTEKTTTAVSDCTTPTAKEYKIPDVMTCPPAPRKRKVSLSVKRNRVRVVKQFFTSPELEVMLGMSSRVSSKISWSSRRFR</sequence>
<proteinExistence type="predicted"/>
<dbReference type="InterPro" id="IPR040389">
    <property type="entry name" value="SMR"/>
</dbReference>
<evidence type="ECO:0000313" key="4">
    <source>
        <dbReference type="EMBL" id="EEF47147.1"/>
    </source>
</evidence>
<dbReference type="Proteomes" id="UP000008311">
    <property type="component" value="Unassembled WGS sequence"/>
</dbReference>
<gene>
    <name evidence="4" type="ORF">RCOM_1342750</name>
</gene>
<accession>B9RN24</accession>
<evidence type="ECO:0000313" key="5">
    <source>
        <dbReference type="Proteomes" id="UP000008311"/>
    </source>
</evidence>
<evidence type="ECO:0000256" key="1">
    <source>
        <dbReference type="ARBA" id="ARBA00023013"/>
    </source>
</evidence>
<reference evidence="5" key="1">
    <citation type="journal article" date="2010" name="Nat. Biotechnol.">
        <title>Draft genome sequence of the oilseed species Ricinus communis.</title>
        <authorList>
            <person name="Chan A.P."/>
            <person name="Crabtree J."/>
            <person name="Zhao Q."/>
            <person name="Lorenzi H."/>
            <person name="Orvis J."/>
            <person name="Puiu D."/>
            <person name="Melake-Berhan A."/>
            <person name="Jones K.M."/>
            <person name="Redman J."/>
            <person name="Chen G."/>
            <person name="Cahoon E.B."/>
            <person name="Gedil M."/>
            <person name="Stanke M."/>
            <person name="Haas B.J."/>
            <person name="Wortman J.R."/>
            <person name="Fraser-Liggett C.M."/>
            <person name="Ravel J."/>
            <person name="Rabinowicz P.D."/>
        </authorList>
    </citation>
    <scope>NUCLEOTIDE SEQUENCE [LARGE SCALE GENOMIC DNA]</scope>
    <source>
        <strain evidence="5">cv. Hale</strain>
    </source>
</reference>
<dbReference type="PANTHER" id="PTHR33142">
    <property type="entry name" value="CYCLIN-DEPENDENT PROTEIN KINASE INHIBITOR SMR13"/>
    <property type="match status" value="1"/>
</dbReference>
<evidence type="ECO:0000256" key="2">
    <source>
        <dbReference type="ARBA" id="ARBA00023306"/>
    </source>
</evidence>
<keyword evidence="5" id="KW-1185">Reference proteome</keyword>
<dbReference type="EMBL" id="EQ973790">
    <property type="protein sequence ID" value="EEF47147.1"/>
    <property type="molecule type" value="Genomic_DNA"/>
</dbReference>
<feature type="region of interest" description="Disordered" evidence="3">
    <location>
        <begin position="28"/>
        <end position="50"/>
    </location>
</feature>
<keyword evidence="1" id="KW-0649">Protein kinase inhibitor</keyword>